<evidence type="ECO:0000313" key="1">
    <source>
        <dbReference type="EMBL" id="UYV62362.1"/>
    </source>
</evidence>
<dbReference type="Proteomes" id="UP001235939">
    <property type="component" value="Chromosome 02"/>
</dbReference>
<organism evidence="1 2">
    <name type="scientific">Cordylochernes scorpioides</name>
    <dbReference type="NCBI Taxonomy" id="51811"/>
    <lineage>
        <taxon>Eukaryota</taxon>
        <taxon>Metazoa</taxon>
        <taxon>Ecdysozoa</taxon>
        <taxon>Arthropoda</taxon>
        <taxon>Chelicerata</taxon>
        <taxon>Arachnida</taxon>
        <taxon>Pseudoscorpiones</taxon>
        <taxon>Cheliferoidea</taxon>
        <taxon>Chernetidae</taxon>
        <taxon>Cordylochernes</taxon>
    </lineage>
</organism>
<keyword evidence="2" id="KW-1185">Reference proteome</keyword>
<accession>A0ABY6K170</accession>
<sequence length="137" mass="15864">MSKDESKLLKCQAELKHIAVAGKILNDLRKDHIVKKSTDLALTKLNYEERLQNNAKEIRKFRWVFASGIQVTSRDSDLGCIAQRKIISVYLLSATTSLQQVHINHSLAELDKKVRSFWNLESILMHEELNKEELEYI</sequence>
<proteinExistence type="predicted"/>
<evidence type="ECO:0000313" key="2">
    <source>
        <dbReference type="Proteomes" id="UP001235939"/>
    </source>
</evidence>
<protein>
    <submittedName>
        <fullName evidence="1">Uncharacterized protein</fullName>
    </submittedName>
</protein>
<name>A0ABY6K170_9ARAC</name>
<reference evidence="1 2" key="1">
    <citation type="submission" date="2022-01" db="EMBL/GenBank/DDBJ databases">
        <title>A chromosomal length assembly of Cordylochernes scorpioides.</title>
        <authorList>
            <person name="Zeh D."/>
            <person name="Zeh J."/>
        </authorList>
    </citation>
    <scope>NUCLEOTIDE SEQUENCE [LARGE SCALE GENOMIC DNA]</scope>
    <source>
        <strain evidence="1">IN4F17</strain>
        <tissue evidence="1">Whole Body</tissue>
    </source>
</reference>
<dbReference type="EMBL" id="CP092864">
    <property type="protein sequence ID" value="UYV62362.1"/>
    <property type="molecule type" value="Genomic_DNA"/>
</dbReference>
<gene>
    <name evidence="1" type="ORF">LAZ67_2000280</name>
</gene>